<comment type="caution">
    <text evidence="2">The sequence shown here is derived from an EMBL/GenBank/DDBJ whole genome shotgun (WGS) entry which is preliminary data.</text>
</comment>
<proteinExistence type="predicted"/>
<reference evidence="3" key="1">
    <citation type="journal article" date="2017" name="Proc. Natl. Acad. Sci. U.S.A.">
        <title>Simulation of Deepwater Horizon oil plume reveals substrate specialization within a complex community of hydrocarbon degraders.</title>
        <authorList>
            <person name="Hu P."/>
            <person name="Dubinsky E.A."/>
            <person name="Probst A.J."/>
            <person name="Wang J."/>
            <person name="Sieber C.M.K."/>
            <person name="Tom L.M."/>
            <person name="Gardinali P."/>
            <person name="Banfield J.F."/>
            <person name="Atlas R.M."/>
            <person name="Andersen G.L."/>
        </authorList>
    </citation>
    <scope>NUCLEOTIDE SEQUENCE [LARGE SCALE GENOMIC DNA]</scope>
</reference>
<sequence length="228" mass="25117">MTNTKADIKAVSNTARGNILAKLKAEVNGADYDKLPKEIPYDYPEFSREENLAQFISELEKNHAQVIKTTKDNMAEVISEQLAALNITKLLYGDNDAHREIINALNSKIESQVYDFSIDNNKEMLFNECPAALSSSRCSIAATGSIVLWPDENEPRSLSLVPPVHFVIVDANKLHADFASLITAQQWQDKLPTNVVLISGPSKTADIQQTLAYGAHGPKALIVLLINI</sequence>
<dbReference type="Gene3D" id="3.40.50.10420">
    <property type="entry name" value="NagB/RpiA/CoA transferase-like"/>
    <property type="match status" value="1"/>
</dbReference>
<protein>
    <submittedName>
        <fullName evidence="2">Lactate utilization protein</fullName>
    </submittedName>
</protein>
<name>A0A1Y5EEJ6_COLPS</name>
<dbReference type="InterPro" id="IPR037171">
    <property type="entry name" value="NagB/RpiA_transferase-like"/>
</dbReference>
<evidence type="ECO:0000259" key="1">
    <source>
        <dbReference type="Pfam" id="PF02589"/>
    </source>
</evidence>
<dbReference type="SUPFAM" id="SSF100950">
    <property type="entry name" value="NagB/RpiA/CoA transferase-like"/>
    <property type="match status" value="1"/>
</dbReference>
<dbReference type="InterPro" id="IPR003741">
    <property type="entry name" value="LUD_dom"/>
</dbReference>
<dbReference type="EMBL" id="MAAF01000052">
    <property type="protein sequence ID" value="OUR81172.1"/>
    <property type="molecule type" value="Genomic_DNA"/>
</dbReference>
<dbReference type="InterPro" id="IPR024185">
    <property type="entry name" value="FTHF_cligase-like_sf"/>
</dbReference>
<evidence type="ECO:0000313" key="2">
    <source>
        <dbReference type="EMBL" id="OUR81172.1"/>
    </source>
</evidence>
<gene>
    <name evidence="2" type="ORF">A9Q75_08220</name>
</gene>
<evidence type="ECO:0000313" key="3">
    <source>
        <dbReference type="Proteomes" id="UP000243053"/>
    </source>
</evidence>
<organism evidence="2 3">
    <name type="scientific">Colwellia psychrerythraea</name>
    <name type="common">Vibrio psychroerythus</name>
    <dbReference type="NCBI Taxonomy" id="28229"/>
    <lineage>
        <taxon>Bacteria</taxon>
        <taxon>Pseudomonadati</taxon>
        <taxon>Pseudomonadota</taxon>
        <taxon>Gammaproteobacteria</taxon>
        <taxon>Alteromonadales</taxon>
        <taxon>Colwelliaceae</taxon>
        <taxon>Colwellia</taxon>
    </lineage>
</organism>
<feature type="domain" description="LUD" evidence="1">
    <location>
        <begin position="52"/>
        <end position="226"/>
    </location>
</feature>
<accession>A0A1Y5EEJ6</accession>
<dbReference type="PANTHER" id="PTHR43682">
    <property type="entry name" value="LACTATE UTILIZATION PROTEIN C"/>
    <property type="match status" value="1"/>
</dbReference>
<dbReference type="Proteomes" id="UP000243053">
    <property type="component" value="Unassembled WGS sequence"/>
</dbReference>
<dbReference type="PANTHER" id="PTHR43682:SF1">
    <property type="entry name" value="LACTATE UTILIZATION PROTEIN C"/>
    <property type="match status" value="1"/>
</dbReference>
<dbReference type="AlphaFoldDB" id="A0A1Y5EEJ6"/>
<dbReference type="Pfam" id="PF02589">
    <property type="entry name" value="LUD_dom"/>
    <property type="match status" value="1"/>
</dbReference>